<dbReference type="Pfam" id="PF00174">
    <property type="entry name" value="Oxidored_molyb"/>
    <property type="match status" value="1"/>
</dbReference>
<name>A0A178M5Q0_9PROT</name>
<evidence type="ECO:0000259" key="2">
    <source>
        <dbReference type="Pfam" id="PF00174"/>
    </source>
</evidence>
<evidence type="ECO:0000256" key="1">
    <source>
        <dbReference type="SAM" id="MobiDB-lite"/>
    </source>
</evidence>
<comment type="caution">
    <text evidence="3">The sequence shown here is derived from an EMBL/GenBank/DDBJ whole genome shotgun (WGS) entry which is preliminary data.</text>
</comment>
<evidence type="ECO:0000313" key="4">
    <source>
        <dbReference type="Proteomes" id="UP000078428"/>
    </source>
</evidence>
<feature type="compositionally biased region" description="Pro residues" evidence="1">
    <location>
        <begin position="31"/>
        <end position="40"/>
    </location>
</feature>
<sequence>MSIEDDPPPPSKLSRAKEEWARARRGLSGQPPSPARPRLPPGQRETADFPVLDLGDQPNLSVKDWSLSVGGQVETPIRWDWQTFLAQPQTEIVSDIHCVTTWSRYDNLWAGVSARHLLAMARPRPGVKFLLLRSFDGYTTNLSLEDFGDEDVLLAHSWQGKPLSREHGGPVRVVVPKLYFWKSAKWLRHITFSDRDTPGYWELRGYHDRGDPWAEERYK</sequence>
<dbReference type="STRING" id="1285242.A6A04_09315"/>
<organism evidence="3 4">
    <name type="scientific">Paramagnetospirillum marisnigri</name>
    <dbReference type="NCBI Taxonomy" id="1285242"/>
    <lineage>
        <taxon>Bacteria</taxon>
        <taxon>Pseudomonadati</taxon>
        <taxon>Pseudomonadota</taxon>
        <taxon>Alphaproteobacteria</taxon>
        <taxon>Rhodospirillales</taxon>
        <taxon>Magnetospirillaceae</taxon>
        <taxon>Paramagnetospirillum</taxon>
    </lineage>
</organism>
<dbReference type="InterPro" id="IPR000572">
    <property type="entry name" value="OxRdtase_Mopterin-bd_dom"/>
</dbReference>
<feature type="domain" description="Oxidoreductase molybdopterin-binding" evidence="2">
    <location>
        <begin position="57"/>
        <end position="201"/>
    </location>
</feature>
<dbReference type="PANTHER" id="PTHR43032">
    <property type="entry name" value="PROTEIN-METHIONINE-SULFOXIDE REDUCTASE"/>
    <property type="match status" value="1"/>
</dbReference>
<dbReference type="RefSeq" id="WP_068495890.1">
    <property type="nucleotide sequence ID" value="NZ_LWQT01000120.1"/>
</dbReference>
<dbReference type="AlphaFoldDB" id="A0A178M5Q0"/>
<accession>A0A178M5Q0</accession>
<dbReference type="OrthoDB" id="9778777at2"/>
<dbReference type="CDD" id="cd02109">
    <property type="entry name" value="arch_bact_SO_family_Moco"/>
    <property type="match status" value="1"/>
</dbReference>
<dbReference type="InterPro" id="IPR036374">
    <property type="entry name" value="OxRdtase_Mopterin-bd_sf"/>
</dbReference>
<gene>
    <name evidence="3" type="ORF">A6A04_09315</name>
</gene>
<dbReference type="SUPFAM" id="SSF56524">
    <property type="entry name" value="Oxidoreductase molybdopterin-binding domain"/>
    <property type="match status" value="1"/>
</dbReference>
<dbReference type="EMBL" id="LWQT01000120">
    <property type="protein sequence ID" value="OAN44090.1"/>
    <property type="molecule type" value="Genomic_DNA"/>
</dbReference>
<dbReference type="Gene3D" id="3.90.420.10">
    <property type="entry name" value="Oxidoreductase, molybdopterin-binding domain"/>
    <property type="match status" value="1"/>
</dbReference>
<reference evidence="3 4" key="1">
    <citation type="submission" date="2016-04" db="EMBL/GenBank/DDBJ databases">
        <title>Draft genome sequence of freshwater magnetotactic bacteria Magnetospirillum marisnigri SP-1 and Magnetospirillum moscoviense BB-1.</title>
        <authorList>
            <person name="Koziaeva V."/>
            <person name="Dziuba M.V."/>
            <person name="Ivanov T.M."/>
            <person name="Kuznetsov B."/>
            <person name="Grouzdev D.S."/>
        </authorList>
    </citation>
    <scope>NUCLEOTIDE SEQUENCE [LARGE SCALE GENOMIC DNA]</scope>
    <source>
        <strain evidence="3 4">SP-1</strain>
    </source>
</reference>
<proteinExistence type="predicted"/>
<dbReference type="Proteomes" id="UP000078428">
    <property type="component" value="Unassembled WGS sequence"/>
</dbReference>
<feature type="region of interest" description="Disordered" evidence="1">
    <location>
        <begin position="1"/>
        <end position="49"/>
    </location>
</feature>
<dbReference type="PANTHER" id="PTHR43032:SF4">
    <property type="entry name" value="OXIDOREDUCTASE MOLYBDOPTERIN-BINDING DOMAIN-CONTAINING PROTEIN"/>
    <property type="match status" value="1"/>
</dbReference>
<evidence type="ECO:0000313" key="3">
    <source>
        <dbReference type="EMBL" id="OAN44090.1"/>
    </source>
</evidence>
<protein>
    <submittedName>
        <fullName evidence="3">Molybdopterin-binding protein</fullName>
    </submittedName>
</protein>
<keyword evidence="4" id="KW-1185">Reference proteome</keyword>